<evidence type="ECO:0000256" key="7">
    <source>
        <dbReference type="SAM" id="Phobius"/>
    </source>
</evidence>
<evidence type="ECO:0000313" key="9">
    <source>
        <dbReference type="EMBL" id="MCP9611166.1"/>
    </source>
</evidence>
<dbReference type="InterPro" id="IPR050925">
    <property type="entry name" value="Rhomboid_protease_S54"/>
</dbReference>
<comment type="subcellular location">
    <subcellularLocation>
        <location evidence="1">Membrane</location>
        <topology evidence="1">Multi-pass membrane protein</topology>
    </subcellularLocation>
</comment>
<feature type="transmembrane region" description="Helical" evidence="7">
    <location>
        <begin position="175"/>
        <end position="194"/>
    </location>
</feature>
<dbReference type="RefSeq" id="WP_255025856.1">
    <property type="nucleotide sequence ID" value="NZ_JANDHW010000003.1"/>
</dbReference>
<gene>
    <name evidence="9" type="ORF">NMU02_03555</name>
</gene>
<dbReference type="PANTHER" id="PTHR43731">
    <property type="entry name" value="RHOMBOID PROTEASE"/>
    <property type="match status" value="1"/>
</dbReference>
<dbReference type="EMBL" id="JANDHW010000003">
    <property type="protein sequence ID" value="MCP9611166.1"/>
    <property type="molecule type" value="Genomic_DNA"/>
</dbReference>
<dbReference type="GO" id="GO:0006508">
    <property type="term" value="P:proteolysis"/>
    <property type="evidence" value="ECO:0007669"/>
    <property type="project" value="UniProtKB-KW"/>
</dbReference>
<evidence type="ECO:0000259" key="8">
    <source>
        <dbReference type="Pfam" id="PF01694"/>
    </source>
</evidence>
<proteinExistence type="inferred from homology"/>
<keyword evidence="9" id="KW-0645">Protease</keyword>
<feature type="domain" description="Peptidase S54 rhomboid" evidence="8">
    <location>
        <begin position="38"/>
        <end position="185"/>
    </location>
</feature>
<feature type="transmembrane region" description="Helical" evidence="7">
    <location>
        <begin position="134"/>
        <end position="154"/>
    </location>
</feature>
<evidence type="ECO:0000256" key="1">
    <source>
        <dbReference type="ARBA" id="ARBA00004141"/>
    </source>
</evidence>
<feature type="transmembrane region" description="Helical" evidence="7">
    <location>
        <begin position="108"/>
        <end position="128"/>
    </location>
</feature>
<reference evidence="9 10" key="1">
    <citation type="submission" date="2022-07" db="EMBL/GenBank/DDBJ databases">
        <title>Fecal culturing of patients with breast cancer.</title>
        <authorList>
            <person name="Teng N.M.Y."/>
            <person name="Kiu R."/>
            <person name="Evans R."/>
            <person name="Baker D.J."/>
            <person name="Zenner C."/>
            <person name="Robinson S.D."/>
            <person name="Hall L.J."/>
        </authorList>
    </citation>
    <scope>NUCLEOTIDE SEQUENCE [LARGE SCALE GENOMIC DNA]</scope>
    <source>
        <strain evidence="9 10">LH1063</strain>
    </source>
</reference>
<dbReference type="Gene3D" id="1.20.1540.10">
    <property type="entry name" value="Rhomboid-like"/>
    <property type="match status" value="1"/>
</dbReference>
<protein>
    <submittedName>
        <fullName evidence="9">Rhomboid family intramembrane serine protease</fullName>
    </submittedName>
</protein>
<dbReference type="Proteomes" id="UP001205603">
    <property type="component" value="Unassembled WGS sequence"/>
</dbReference>
<keyword evidence="5 7" id="KW-1133">Transmembrane helix</keyword>
<evidence type="ECO:0000256" key="3">
    <source>
        <dbReference type="ARBA" id="ARBA00022692"/>
    </source>
</evidence>
<organism evidence="9 10">
    <name type="scientific">Coprobacter tertius</name>
    <dbReference type="NCBI Taxonomy" id="2944915"/>
    <lineage>
        <taxon>Bacteria</taxon>
        <taxon>Pseudomonadati</taxon>
        <taxon>Bacteroidota</taxon>
        <taxon>Bacteroidia</taxon>
        <taxon>Bacteroidales</taxon>
        <taxon>Barnesiellaceae</taxon>
        <taxon>Coprobacter</taxon>
    </lineage>
</organism>
<dbReference type="InterPro" id="IPR035952">
    <property type="entry name" value="Rhomboid-like_sf"/>
</dbReference>
<dbReference type="GO" id="GO:0008233">
    <property type="term" value="F:peptidase activity"/>
    <property type="evidence" value="ECO:0007669"/>
    <property type="project" value="UniProtKB-KW"/>
</dbReference>
<comment type="caution">
    <text evidence="9">The sequence shown here is derived from an EMBL/GenBank/DDBJ whole genome shotgun (WGS) entry which is preliminary data.</text>
</comment>
<evidence type="ECO:0000256" key="4">
    <source>
        <dbReference type="ARBA" id="ARBA00022801"/>
    </source>
</evidence>
<keyword evidence="4" id="KW-0378">Hydrolase</keyword>
<dbReference type="PANTHER" id="PTHR43731:SF14">
    <property type="entry name" value="PRESENILIN-ASSOCIATED RHOMBOID-LIKE PROTEIN, MITOCHONDRIAL"/>
    <property type="match status" value="1"/>
</dbReference>
<keyword evidence="10" id="KW-1185">Reference proteome</keyword>
<dbReference type="Pfam" id="PF01694">
    <property type="entry name" value="Rhomboid"/>
    <property type="match status" value="1"/>
</dbReference>
<evidence type="ECO:0000256" key="5">
    <source>
        <dbReference type="ARBA" id="ARBA00022989"/>
    </source>
</evidence>
<dbReference type="InterPro" id="IPR022764">
    <property type="entry name" value="Peptidase_S54_rhomboid_dom"/>
</dbReference>
<feature type="transmembrane region" description="Helical" evidence="7">
    <location>
        <begin position="78"/>
        <end position="101"/>
    </location>
</feature>
<feature type="transmembrane region" description="Helical" evidence="7">
    <location>
        <begin position="6"/>
        <end position="23"/>
    </location>
</feature>
<keyword evidence="6 7" id="KW-0472">Membrane</keyword>
<accession>A0ABT1MIV8</accession>
<evidence type="ECO:0000313" key="10">
    <source>
        <dbReference type="Proteomes" id="UP001205603"/>
    </source>
</evidence>
<sequence length="200" mass="22872">MVTYIIIGITVVISFLCFSRPVLMMKLSFIPYRVFKNREWYRIITHGFVHADMMHLLVNMFTFWSFGTYIERGFIQIGFGQTGFIALYFGGMIAASLYDLVKKRNEPAYSSIGASGAVSAVLFTSIFFDPWGKILLFAVLPVPGILFGILYLVYCQYMGKQNKDHINHNAHFYGALYGFIFPILLEPSLIHVFLAQVKNF</sequence>
<evidence type="ECO:0000256" key="6">
    <source>
        <dbReference type="ARBA" id="ARBA00023136"/>
    </source>
</evidence>
<feature type="transmembrane region" description="Helical" evidence="7">
    <location>
        <begin position="43"/>
        <end position="66"/>
    </location>
</feature>
<comment type="similarity">
    <text evidence="2">Belongs to the peptidase S54 family.</text>
</comment>
<keyword evidence="3 7" id="KW-0812">Transmembrane</keyword>
<evidence type="ECO:0000256" key="2">
    <source>
        <dbReference type="ARBA" id="ARBA00009045"/>
    </source>
</evidence>
<name>A0ABT1MIV8_9BACT</name>
<dbReference type="SUPFAM" id="SSF144091">
    <property type="entry name" value="Rhomboid-like"/>
    <property type="match status" value="1"/>
</dbReference>